<protein>
    <submittedName>
        <fullName evidence="2">Uncharacterized protein</fullName>
    </submittedName>
</protein>
<organism evidence="2 3">
    <name type="scientific">Fusarium floridanum</name>
    <dbReference type="NCBI Taxonomy" id="1325733"/>
    <lineage>
        <taxon>Eukaryota</taxon>
        <taxon>Fungi</taxon>
        <taxon>Dikarya</taxon>
        <taxon>Ascomycota</taxon>
        <taxon>Pezizomycotina</taxon>
        <taxon>Sordariomycetes</taxon>
        <taxon>Hypocreomycetidae</taxon>
        <taxon>Hypocreales</taxon>
        <taxon>Nectriaceae</taxon>
        <taxon>Fusarium</taxon>
        <taxon>Fusarium solani species complex</taxon>
    </lineage>
</organism>
<accession>A0A428QDL6</accession>
<feature type="region of interest" description="Disordered" evidence="1">
    <location>
        <begin position="107"/>
        <end position="199"/>
    </location>
</feature>
<dbReference type="Proteomes" id="UP000287972">
    <property type="component" value="Unassembled WGS sequence"/>
</dbReference>
<proteinExistence type="predicted"/>
<sequence>MDVGAVVSANAKSENKAKFRRCVVIARRAQQGDYYAHLPNLTIDWDVEDTLEAPACRVRECWLFPHSFHGKDKLEKHFQTSKMRSALNGCVQIAKVSRLALYIGNPKYPGGRPSDTIPDESMSQGKGEADGDPTGEAHKKLRKITATSESKKRAAKSQGNMRATKIVKTSSPVDTPNDTSQSRQVPAGEDGEELSGMPSKANIKAYKDGSNRLAARSKVALKGKKPMLGEEEGERVRERERKRIRETLMEAKHKASQSAGAQDKKFLEWLAKGMKDSATNESSQEKGGVAPKTAPNEAEGEIRYHAWMILTVGILG</sequence>
<evidence type="ECO:0000313" key="3">
    <source>
        <dbReference type="Proteomes" id="UP000287972"/>
    </source>
</evidence>
<comment type="caution">
    <text evidence="2">The sequence shown here is derived from an EMBL/GenBank/DDBJ whole genome shotgun (WGS) entry which is preliminary data.</text>
</comment>
<reference evidence="2 3" key="1">
    <citation type="submission" date="2017-06" db="EMBL/GenBank/DDBJ databases">
        <title>Comparative genomic analysis of Ambrosia Fusariam Clade fungi.</title>
        <authorList>
            <person name="Stajich J.E."/>
            <person name="Carrillo J."/>
            <person name="Kijimoto T."/>
            <person name="Eskalen A."/>
            <person name="O'Donnell K."/>
            <person name="Kasson M."/>
        </authorList>
    </citation>
    <scope>NUCLEOTIDE SEQUENCE [LARGE SCALE GENOMIC DNA]</scope>
    <source>
        <strain evidence="2 3">NRRL62606</strain>
    </source>
</reference>
<gene>
    <name evidence="2" type="ORF">CEP51_013322</name>
</gene>
<evidence type="ECO:0000256" key="1">
    <source>
        <dbReference type="SAM" id="MobiDB-lite"/>
    </source>
</evidence>
<evidence type="ECO:0000313" key="2">
    <source>
        <dbReference type="EMBL" id="RSL63330.1"/>
    </source>
</evidence>
<dbReference type="EMBL" id="NKCL01000544">
    <property type="protein sequence ID" value="RSL63330.1"/>
    <property type="molecule type" value="Genomic_DNA"/>
</dbReference>
<feature type="region of interest" description="Disordered" evidence="1">
    <location>
        <begin position="275"/>
        <end position="297"/>
    </location>
</feature>
<feature type="region of interest" description="Disordered" evidence="1">
    <location>
        <begin position="217"/>
        <end position="239"/>
    </location>
</feature>
<dbReference type="AlphaFoldDB" id="A0A428QDL6"/>
<name>A0A428QDL6_9HYPO</name>
<feature type="compositionally biased region" description="Polar residues" evidence="1">
    <location>
        <begin position="157"/>
        <end position="184"/>
    </location>
</feature>
<keyword evidence="3" id="KW-1185">Reference proteome</keyword>